<evidence type="ECO:0000313" key="2">
    <source>
        <dbReference type="Proteomes" id="UP000629468"/>
    </source>
</evidence>
<comment type="caution">
    <text evidence="1">The sequence shown here is derived from an EMBL/GenBank/DDBJ whole genome shotgun (WGS) entry which is preliminary data.</text>
</comment>
<dbReference type="EMBL" id="JABXXO010000006">
    <property type="protein sequence ID" value="KAF7776814.1"/>
    <property type="molecule type" value="Genomic_DNA"/>
</dbReference>
<organism evidence="1 2">
    <name type="scientific">Agaricus bisporus var. burnettii</name>
    <dbReference type="NCBI Taxonomy" id="192524"/>
    <lineage>
        <taxon>Eukaryota</taxon>
        <taxon>Fungi</taxon>
        <taxon>Dikarya</taxon>
        <taxon>Basidiomycota</taxon>
        <taxon>Agaricomycotina</taxon>
        <taxon>Agaricomycetes</taxon>
        <taxon>Agaricomycetidae</taxon>
        <taxon>Agaricales</taxon>
        <taxon>Agaricineae</taxon>
        <taxon>Agaricaceae</taxon>
        <taxon>Agaricus</taxon>
    </lineage>
</organism>
<protein>
    <submittedName>
        <fullName evidence="1">Uncharacterized protein</fullName>
    </submittedName>
</protein>
<dbReference type="Proteomes" id="UP000629468">
    <property type="component" value="Unassembled WGS sequence"/>
</dbReference>
<gene>
    <name evidence="1" type="ORF">Agabi119p4_5207</name>
</gene>
<accession>A0A8H7F527</accession>
<sequence length="77" mass="9392">MTFQVTYWMTARRFFKLFIFISVSFFCLCNLQPHCFPQILRHRFPNLAEQGTQDILPLELSRAFECFEQQKRSFYVE</sequence>
<name>A0A8H7F527_AGABI</name>
<reference evidence="1 2" key="1">
    <citation type="journal article" name="Sci. Rep.">
        <title>Telomere-to-telomere assembled and centromere annotated genomes of the two main subspecies of the button mushroom Agaricus bisporus reveal especially polymorphic chromosome ends.</title>
        <authorList>
            <person name="Sonnenberg A.S.M."/>
            <person name="Sedaghat-Telgerd N."/>
            <person name="Lavrijssen B."/>
            <person name="Ohm R.A."/>
            <person name="Hendrickx P.M."/>
            <person name="Scholtmeijer K."/>
            <person name="Baars J.J.P."/>
            <person name="van Peer A."/>
        </authorList>
    </citation>
    <scope>NUCLEOTIDE SEQUENCE [LARGE SCALE GENOMIC DNA]</scope>
    <source>
        <strain evidence="1 2">H119_p4</strain>
    </source>
</reference>
<proteinExistence type="predicted"/>
<evidence type="ECO:0000313" key="1">
    <source>
        <dbReference type="EMBL" id="KAF7776814.1"/>
    </source>
</evidence>
<dbReference type="AlphaFoldDB" id="A0A8H7F527"/>